<name>A0ABP5QH00_9ACTN</name>
<keyword evidence="4" id="KW-0274">FAD</keyword>
<evidence type="ECO:0000313" key="7">
    <source>
        <dbReference type="Proteomes" id="UP001500305"/>
    </source>
</evidence>
<proteinExistence type="inferred from homology"/>
<evidence type="ECO:0000259" key="5">
    <source>
        <dbReference type="Pfam" id="PF01494"/>
    </source>
</evidence>
<evidence type="ECO:0000256" key="1">
    <source>
        <dbReference type="ARBA" id="ARBA00001974"/>
    </source>
</evidence>
<dbReference type="EMBL" id="BAAATR010000005">
    <property type="protein sequence ID" value="GAA2235446.1"/>
    <property type="molecule type" value="Genomic_DNA"/>
</dbReference>
<accession>A0ABP5QH00</accession>
<comment type="similarity">
    <text evidence="2">Belongs to the PheA/TfdB FAD monooxygenase family.</text>
</comment>
<dbReference type="InterPro" id="IPR036188">
    <property type="entry name" value="FAD/NAD-bd_sf"/>
</dbReference>
<dbReference type="NCBIfam" id="NF004832">
    <property type="entry name" value="PRK06184.1"/>
    <property type="match status" value="1"/>
</dbReference>
<dbReference type="Gene3D" id="3.40.30.120">
    <property type="match status" value="1"/>
</dbReference>
<comment type="cofactor">
    <cofactor evidence="1">
        <name>FAD</name>
        <dbReference type="ChEBI" id="CHEBI:57692"/>
    </cofactor>
</comment>
<keyword evidence="3" id="KW-0285">Flavoprotein</keyword>
<dbReference type="Pfam" id="PF01494">
    <property type="entry name" value="FAD_binding_3"/>
    <property type="match status" value="1"/>
</dbReference>
<dbReference type="SUPFAM" id="SSF52833">
    <property type="entry name" value="Thioredoxin-like"/>
    <property type="match status" value="1"/>
</dbReference>
<dbReference type="InterPro" id="IPR036249">
    <property type="entry name" value="Thioredoxin-like_sf"/>
</dbReference>
<protein>
    <submittedName>
        <fullName evidence="6">FAD-dependent oxidoreductase</fullName>
    </submittedName>
</protein>
<dbReference type="Pfam" id="PF21274">
    <property type="entry name" value="Rng_hyd_C"/>
    <property type="match status" value="1"/>
</dbReference>
<dbReference type="SUPFAM" id="SSF51905">
    <property type="entry name" value="FAD/NAD(P)-binding domain"/>
    <property type="match status" value="1"/>
</dbReference>
<keyword evidence="7" id="KW-1185">Reference proteome</keyword>
<feature type="domain" description="FAD-binding" evidence="5">
    <location>
        <begin position="2"/>
        <end position="338"/>
    </location>
</feature>
<evidence type="ECO:0000256" key="2">
    <source>
        <dbReference type="ARBA" id="ARBA00007801"/>
    </source>
</evidence>
<evidence type="ECO:0000313" key="6">
    <source>
        <dbReference type="EMBL" id="GAA2235446.1"/>
    </source>
</evidence>
<dbReference type="PANTHER" id="PTHR43004:SF19">
    <property type="entry name" value="BINDING MONOOXYGENASE, PUTATIVE (JCVI)-RELATED"/>
    <property type="match status" value="1"/>
</dbReference>
<dbReference type="Gene3D" id="3.50.50.60">
    <property type="entry name" value="FAD/NAD(P)-binding domain"/>
    <property type="match status" value="1"/>
</dbReference>
<comment type="caution">
    <text evidence="6">The sequence shown here is derived from an EMBL/GenBank/DDBJ whole genome shotgun (WGS) entry which is preliminary data.</text>
</comment>
<gene>
    <name evidence="6" type="ORF">GCM10010430_15270</name>
</gene>
<reference evidence="7" key="1">
    <citation type="journal article" date="2019" name="Int. J. Syst. Evol. Microbiol.">
        <title>The Global Catalogue of Microorganisms (GCM) 10K type strain sequencing project: providing services to taxonomists for standard genome sequencing and annotation.</title>
        <authorList>
            <consortium name="The Broad Institute Genomics Platform"/>
            <consortium name="The Broad Institute Genome Sequencing Center for Infectious Disease"/>
            <person name="Wu L."/>
            <person name="Ma J."/>
        </authorList>
    </citation>
    <scope>NUCLEOTIDE SEQUENCE [LARGE SCALE GENOMIC DNA]</scope>
    <source>
        <strain evidence="7">JCM 7356</strain>
    </source>
</reference>
<evidence type="ECO:0000256" key="3">
    <source>
        <dbReference type="ARBA" id="ARBA00022630"/>
    </source>
</evidence>
<dbReference type="Proteomes" id="UP001500305">
    <property type="component" value="Unassembled WGS sequence"/>
</dbReference>
<organism evidence="6 7">
    <name type="scientific">Kitasatospora cystarginea</name>
    <dbReference type="NCBI Taxonomy" id="58350"/>
    <lineage>
        <taxon>Bacteria</taxon>
        <taxon>Bacillati</taxon>
        <taxon>Actinomycetota</taxon>
        <taxon>Actinomycetes</taxon>
        <taxon>Kitasatosporales</taxon>
        <taxon>Streptomycetaceae</taxon>
        <taxon>Kitasatospora</taxon>
    </lineage>
</organism>
<dbReference type="PRINTS" id="PR00420">
    <property type="entry name" value="RNGMNOXGNASE"/>
</dbReference>
<dbReference type="InterPro" id="IPR050641">
    <property type="entry name" value="RIFMO-like"/>
</dbReference>
<dbReference type="PANTHER" id="PTHR43004">
    <property type="entry name" value="TRK SYSTEM POTASSIUM UPTAKE PROTEIN"/>
    <property type="match status" value="1"/>
</dbReference>
<evidence type="ECO:0000256" key="4">
    <source>
        <dbReference type="ARBA" id="ARBA00022827"/>
    </source>
</evidence>
<sequence length="494" mass="53549">MLIVGAGPTGLTLACSLARQGVGVRVIEKSPGFQTGSRGKGLNPRSLEVLADFGITERLLGAGREREVFRKYFDGEFITDTDPHEDIRRTPDVPYPRGLFLPQTRVEQALREVLAGYGVEVELGCELAGFDQDETRVTARLASGEEIPADYLVGCDGGRSTVRKRLGIAFEGSGDRETAMVVGDVELEGLEPGYWHQWFSAKGALLLYPFESTTTWQFQANPERDADGRPVEPSPEGFQRIIEQHTGRTDVRVVGTSWISTWRVNVRLAERYRVGRVLLAGDAAHVHPIAGGLGMNTGIQDGWNLGWKLGYVLTGQAGPGLIDSYPEERRPVAARTLDITTAAMTTVAERSRTPGVGLEVVRSDDTTGLNVGYRWSSLATDGLDGVLQAGDRAPDAPLTDGEGRIVRLFELFAGSHFTLLAFGCPAPRLDGPVRGFAVDAGEDPLYDKDGHARRAYGIEGPALVLVRPDNHIALTAGSDGEEAVRGYLRRLRGL</sequence>
<dbReference type="Gene3D" id="3.30.70.2450">
    <property type="match status" value="1"/>
</dbReference>
<dbReference type="InterPro" id="IPR002938">
    <property type="entry name" value="FAD-bd"/>
</dbReference>